<dbReference type="SUPFAM" id="SSF54631">
    <property type="entry name" value="CBS-domain pair"/>
    <property type="match status" value="1"/>
</dbReference>
<dbReference type="Proteomes" id="UP000184120">
    <property type="component" value="Unassembled WGS sequence"/>
</dbReference>
<dbReference type="SMART" id="SM00116">
    <property type="entry name" value="CBS"/>
    <property type="match status" value="1"/>
</dbReference>
<feature type="transmembrane region" description="Helical" evidence="9">
    <location>
        <begin position="295"/>
        <end position="316"/>
    </location>
</feature>
<evidence type="ECO:0000256" key="5">
    <source>
        <dbReference type="ARBA" id="ARBA00022842"/>
    </source>
</evidence>
<dbReference type="Pfam" id="PF01769">
    <property type="entry name" value="MgtE"/>
    <property type="match status" value="1"/>
</dbReference>
<evidence type="ECO:0000256" key="7">
    <source>
        <dbReference type="ARBA" id="ARBA00023136"/>
    </source>
</evidence>
<dbReference type="SUPFAM" id="SSF158791">
    <property type="entry name" value="MgtE N-terminal domain-like"/>
    <property type="match status" value="1"/>
</dbReference>
<dbReference type="PANTHER" id="PTHR43773:SF1">
    <property type="entry name" value="MAGNESIUM TRANSPORTER MGTE"/>
    <property type="match status" value="1"/>
</dbReference>
<evidence type="ECO:0000256" key="2">
    <source>
        <dbReference type="ARBA" id="ARBA00009749"/>
    </source>
</evidence>
<dbReference type="GO" id="GO:0015095">
    <property type="term" value="F:magnesium ion transmembrane transporter activity"/>
    <property type="evidence" value="ECO:0007669"/>
    <property type="project" value="UniProtKB-UniRule"/>
</dbReference>
<dbReference type="NCBIfam" id="TIGR00400">
    <property type="entry name" value="mgtE"/>
    <property type="match status" value="1"/>
</dbReference>
<dbReference type="InterPro" id="IPR046342">
    <property type="entry name" value="CBS_dom_sf"/>
</dbReference>
<keyword evidence="14" id="KW-1185">Reference proteome</keyword>
<keyword evidence="5 9" id="KW-0460">Magnesium</keyword>
<dbReference type="EMBL" id="BMFL01000007">
    <property type="protein sequence ID" value="GGE95518.1"/>
    <property type="molecule type" value="Genomic_DNA"/>
</dbReference>
<dbReference type="GO" id="GO:0046872">
    <property type="term" value="F:metal ion binding"/>
    <property type="evidence" value="ECO:0007669"/>
    <property type="project" value="UniProtKB-KW"/>
</dbReference>
<evidence type="ECO:0000256" key="4">
    <source>
        <dbReference type="ARBA" id="ARBA00022692"/>
    </source>
</evidence>
<comment type="subcellular location">
    <subcellularLocation>
        <location evidence="9">Cell membrane</location>
        <topology evidence="9">Multi-pass membrane protein</topology>
    </subcellularLocation>
    <subcellularLocation>
        <location evidence="1">Membrane</location>
        <topology evidence="1">Multi-pass membrane protein</topology>
    </subcellularLocation>
</comment>
<keyword evidence="9" id="KW-0479">Metal-binding</keyword>
<name>A0A1M7B1J4_9FLAO</name>
<sequence length="439" mass="49220">MENNMLNQHPADIAEQLTELDVKNRNIAFYTLPHQTKIDVFSYFDSSIQQEIVKSLTDKDLADVLNNLDPDDRTELLENFPDELIKHSINLLNPEERSIALNLIGYKEDSIARLMTPNYVQVKEHYTVKEVLAHIKKYGKKAETLNYIFIVDGKNRLIDDLKIGEILLADKHTTMGELMDHNFVSIKTTAPIEEALEVFDKYDRAAIPIITENDVLVGIVTFDDILDQVKMRDTEDIQKFGGMEELDVSYTKTPIVELIKKRAGWLVILFVGEMFTASAMSYYDEEIAKAVVLALFVPLIISSGGNSGSQAASLIIRAMALGELKIKDWWYVMKKEFTSGLILGGILGLVGFTRIAIWQQLGFYDYGEYWFSIGLTVALSLIIIVLWGTLSGSLVPFILRKIGFDPATASSPFVATLVDVSGLIIYFSISAVILSGKLL</sequence>
<protein>
    <recommendedName>
        <fullName evidence="9">Magnesium transporter MgtE</fullName>
    </recommendedName>
</protein>
<reference evidence="12" key="2">
    <citation type="submission" date="2016-11" db="EMBL/GenBank/DDBJ databases">
        <authorList>
            <person name="Jaros S."/>
            <person name="Januszkiewicz K."/>
            <person name="Wedrychowicz H."/>
        </authorList>
    </citation>
    <scope>NUCLEOTIDE SEQUENCE [LARGE SCALE GENOMIC DNA]</scope>
    <source>
        <strain evidence="12">DSM 27989</strain>
    </source>
</reference>
<gene>
    <name evidence="11" type="primary">mgtE</name>
    <name evidence="11" type="ORF">GCM10010984_11300</name>
    <name evidence="12" type="ORF">SAMN05443634_1107</name>
</gene>
<evidence type="ECO:0000256" key="8">
    <source>
        <dbReference type="PROSITE-ProRule" id="PRU00703"/>
    </source>
</evidence>
<proteinExistence type="inferred from homology"/>
<evidence type="ECO:0000256" key="6">
    <source>
        <dbReference type="ARBA" id="ARBA00022989"/>
    </source>
</evidence>
<evidence type="ECO:0000259" key="10">
    <source>
        <dbReference type="PROSITE" id="PS51371"/>
    </source>
</evidence>
<dbReference type="InterPro" id="IPR006669">
    <property type="entry name" value="MgtE_transporter"/>
</dbReference>
<dbReference type="PANTHER" id="PTHR43773">
    <property type="entry name" value="MAGNESIUM TRANSPORTER MGTE"/>
    <property type="match status" value="1"/>
</dbReference>
<comment type="subunit">
    <text evidence="9">Homodimer.</text>
</comment>
<evidence type="ECO:0000256" key="1">
    <source>
        <dbReference type="ARBA" id="ARBA00004141"/>
    </source>
</evidence>
<dbReference type="OrthoDB" id="9790355at2"/>
<dbReference type="Gene3D" id="1.10.357.20">
    <property type="entry name" value="SLC41 divalent cation transporters, integral membrane domain"/>
    <property type="match status" value="1"/>
</dbReference>
<feature type="transmembrane region" description="Helical" evidence="9">
    <location>
        <begin position="411"/>
        <end position="434"/>
    </location>
</feature>
<feature type="domain" description="CBS" evidence="10">
    <location>
        <begin position="179"/>
        <end position="237"/>
    </location>
</feature>
<dbReference type="Proteomes" id="UP000650994">
    <property type="component" value="Unassembled WGS sequence"/>
</dbReference>
<reference evidence="14" key="4">
    <citation type="journal article" date="2019" name="Int. J. Syst. Evol. Microbiol.">
        <title>The Global Catalogue of Microorganisms (GCM) 10K type strain sequencing project: providing services to taxonomists for standard genome sequencing and annotation.</title>
        <authorList>
            <consortium name="The Broad Institute Genomics Platform"/>
            <consortium name="The Broad Institute Genome Sequencing Center for Infectious Disease"/>
            <person name="Wu L."/>
            <person name="Ma J."/>
        </authorList>
    </citation>
    <scope>NUCLEOTIDE SEQUENCE [LARGE SCALE GENOMIC DNA]</scope>
    <source>
        <strain evidence="14">CGMCC 1.12707</strain>
    </source>
</reference>
<dbReference type="InterPro" id="IPR006667">
    <property type="entry name" value="SLC41_membr_dom"/>
</dbReference>
<dbReference type="InterPro" id="IPR038076">
    <property type="entry name" value="MgtE_N_sf"/>
</dbReference>
<keyword evidence="6 9" id="KW-1133">Transmembrane helix</keyword>
<feature type="transmembrane region" description="Helical" evidence="9">
    <location>
        <begin position="337"/>
        <end position="357"/>
    </location>
</feature>
<evidence type="ECO:0000313" key="14">
    <source>
        <dbReference type="Proteomes" id="UP000650994"/>
    </source>
</evidence>
<organism evidence="12 13">
    <name type="scientific">Chishuiella changwenlii</name>
    <dbReference type="NCBI Taxonomy" id="1434701"/>
    <lineage>
        <taxon>Bacteria</taxon>
        <taxon>Pseudomonadati</taxon>
        <taxon>Bacteroidota</taxon>
        <taxon>Flavobacteriia</taxon>
        <taxon>Flavobacteriales</taxon>
        <taxon>Weeksellaceae</taxon>
        <taxon>Chishuiella</taxon>
    </lineage>
</organism>
<keyword evidence="3 9" id="KW-0813">Transport</keyword>
<dbReference type="InterPro" id="IPR036739">
    <property type="entry name" value="SLC41_membr_dom_sf"/>
</dbReference>
<dbReference type="Pfam" id="PF03448">
    <property type="entry name" value="MgtE_N"/>
    <property type="match status" value="1"/>
</dbReference>
<evidence type="ECO:0000313" key="12">
    <source>
        <dbReference type="EMBL" id="SHL48757.1"/>
    </source>
</evidence>
<dbReference type="Pfam" id="PF00571">
    <property type="entry name" value="CBS"/>
    <property type="match status" value="2"/>
</dbReference>
<dbReference type="Gene3D" id="3.10.580.10">
    <property type="entry name" value="CBS-domain"/>
    <property type="match status" value="1"/>
</dbReference>
<reference evidence="13" key="3">
    <citation type="submission" date="2016-11" db="EMBL/GenBank/DDBJ databases">
        <authorList>
            <person name="Varghese N."/>
            <person name="Submissions S."/>
        </authorList>
    </citation>
    <scope>NUCLEOTIDE SEQUENCE [LARGE SCALE GENOMIC DNA]</scope>
    <source>
        <strain evidence="13">DSM 27989</strain>
    </source>
</reference>
<keyword evidence="4 9" id="KW-0812">Transmembrane</keyword>
<dbReference type="SMART" id="SM00924">
    <property type="entry name" value="MgtE_N"/>
    <property type="match status" value="1"/>
</dbReference>
<evidence type="ECO:0000313" key="13">
    <source>
        <dbReference type="Proteomes" id="UP000184120"/>
    </source>
</evidence>
<dbReference type="STRING" id="1434701.SAMN05443634_1107"/>
<evidence type="ECO:0000313" key="11">
    <source>
        <dbReference type="EMBL" id="GGE95518.1"/>
    </source>
</evidence>
<reference evidence="11" key="1">
    <citation type="journal article" date="2014" name="Int. J. Syst. Evol. Microbiol.">
        <title>Complete genome of a new Firmicutes species belonging to the dominant human colonic microbiota ('Ruminococcus bicirculans') reveals two chromosomes and a selective capacity to utilize plant glucans.</title>
        <authorList>
            <consortium name="NISC Comparative Sequencing Program"/>
            <person name="Wegmann U."/>
            <person name="Louis P."/>
            <person name="Goesmann A."/>
            <person name="Henrissat B."/>
            <person name="Duncan S.H."/>
            <person name="Flint H.J."/>
        </authorList>
    </citation>
    <scope>NUCLEOTIDE SEQUENCE</scope>
    <source>
        <strain evidence="11">CGMCC 1.12707</strain>
    </source>
</reference>
<dbReference type="PROSITE" id="PS51371">
    <property type="entry name" value="CBS"/>
    <property type="match status" value="1"/>
</dbReference>
<accession>A0A1M7B1J4</accession>
<evidence type="ECO:0000256" key="3">
    <source>
        <dbReference type="ARBA" id="ARBA00022448"/>
    </source>
</evidence>
<dbReference type="InterPro" id="IPR006668">
    <property type="entry name" value="Mg_transptr_MgtE_intracell_dom"/>
</dbReference>
<dbReference type="CDD" id="cd04606">
    <property type="entry name" value="CBS_pair_Mg_transporter"/>
    <property type="match status" value="1"/>
</dbReference>
<feature type="transmembrane region" description="Helical" evidence="9">
    <location>
        <begin position="369"/>
        <end position="399"/>
    </location>
</feature>
<keyword evidence="7 9" id="KW-0472">Membrane</keyword>
<evidence type="ECO:0000256" key="9">
    <source>
        <dbReference type="RuleBase" id="RU362011"/>
    </source>
</evidence>
<dbReference type="EMBL" id="FRBH01000010">
    <property type="protein sequence ID" value="SHL48757.1"/>
    <property type="molecule type" value="Genomic_DNA"/>
</dbReference>
<dbReference type="SUPFAM" id="SSF161093">
    <property type="entry name" value="MgtE membrane domain-like"/>
    <property type="match status" value="1"/>
</dbReference>
<dbReference type="InterPro" id="IPR000644">
    <property type="entry name" value="CBS_dom"/>
</dbReference>
<dbReference type="GO" id="GO:0005886">
    <property type="term" value="C:plasma membrane"/>
    <property type="evidence" value="ECO:0007669"/>
    <property type="project" value="UniProtKB-SubCell"/>
</dbReference>
<keyword evidence="9" id="KW-1003">Cell membrane</keyword>
<comment type="function">
    <text evidence="9">Acts as a magnesium transporter.</text>
</comment>
<keyword evidence="8" id="KW-0129">CBS domain</keyword>
<dbReference type="Gene3D" id="1.25.60.10">
    <property type="entry name" value="MgtE N-terminal domain-like"/>
    <property type="match status" value="1"/>
</dbReference>
<feature type="transmembrane region" description="Helical" evidence="9">
    <location>
        <begin position="263"/>
        <end position="283"/>
    </location>
</feature>
<reference evidence="11" key="5">
    <citation type="submission" date="2024-05" db="EMBL/GenBank/DDBJ databases">
        <authorList>
            <person name="Sun Q."/>
            <person name="Zhou Y."/>
        </authorList>
    </citation>
    <scope>NUCLEOTIDE SEQUENCE</scope>
    <source>
        <strain evidence="11">CGMCC 1.12707</strain>
    </source>
</reference>
<dbReference type="AlphaFoldDB" id="A0A1M7B1J4"/>
<comment type="similarity">
    <text evidence="2 9">Belongs to the SLC41A transporter family.</text>
</comment>